<feature type="chain" id="PRO_5020206207" description="Glycine zipper 2TM domain-containing protein" evidence="2">
    <location>
        <begin position="16"/>
        <end position="69"/>
    </location>
</feature>
<dbReference type="Proteomes" id="UP000291301">
    <property type="component" value="Unassembled WGS sequence"/>
</dbReference>
<gene>
    <name evidence="3" type="ORF">E0D97_07210</name>
</gene>
<feature type="transmembrane region" description="Helical" evidence="1">
    <location>
        <begin position="25"/>
        <end position="45"/>
    </location>
</feature>
<accession>A0A4R0PFS4</accession>
<keyword evidence="4" id="KW-1185">Reference proteome</keyword>
<organism evidence="3 4">
    <name type="scientific">Oricola cellulosilytica</name>
    <dbReference type="NCBI Taxonomy" id="1429082"/>
    <lineage>
        <taxon>Bacteria</taxon>
        <taxon>Pseudomonadati</taxon>
        <taxon>Pseudomonadota</taxon>
        <taxon>Alphaproteobacteria</taxon>
        <taxon>Hyphomicrobiales</taxon>
        <taxon>Ahrensiaceae</taxon>
        <taxon>Oricola</taxon>
    </lineage>
</organism>
<comment type="caution">
    <text evidence="3">The sequence shown here is derived from an EMBL/GenBank/DDBJ whole genome shotgun (WGS) entry which is preliminary data.</text>
</comment>
<keyword evidence="2" id="KW-0732">Signal</keyword>
<protein>
    <recommendedName>
        <fullName evidence="5">Glycine zipper 2TM domain-containing protein</fullName>
    </recommendedName>
</protein>
<keyword evidence="1" id="KW-0812">Transmembrane</keyword>
<feature type="signal peptide" evidence="2">
    <location>
        <begin position="1"/>
        <end position="15"/>
    </location>
</feature>
<keyword evidence="1" id="KW-0472">Membrane</keyword>
<dbReference type="EMBL" id="SJST01000002">
    <property type="protein sequence ID" value="TCD15518.1"/>
    <property type="molecule type" value="Genomic_DNA"/>
</dbReference>
<evidence type="ECO:0000256" key="1">
    <source>
        <dbReference type="SAM" id="Phobius"/>
    </source>
</evidence>
<evidence type="ECO:0000313" key="3">
    <source>
        <dbReference type="EMBL" id="TCD15518.1"/>
    </source>
</evidence>
<evidence type="ECO:0000256" key="2">
    <source>
        <dbReference type="SAM" id="SignalP"/>
    </source>
</evidence>
<reference evidence="3 4" key="1">
    <citation type="journal article" date="2015" name="Antonie Van Leeuwenhoek">
        <title>Oricola cellulosilytica gen. nov., sp. nov., a cellulose-degrading bacterium of the family Phyllobacteriaceae isolated from surface seashore water, and emended descriptions of Mesorhizobium loti and Phyllobacterium myrsinacearum.</title>
        <authorList>
            <person name="Hameed A."/>
            <person name="Shahina M."/>
            <person name="Lai W.A."/>
            <person name="Lin S.Y."/>
            <person name="Young L.S."/>
            <person name="Liu Y.C."/>
            <person name="Hsu Y.H."/>
            <person name="Young C.C."/>
        </authorList>
    </citation>
    <scope>NUCLEOTIDE SEQUENCE [LARGE SCALE GENOMIC DNA]</scope>
    <source>
        <strain evidence="3 4">KCTC 52183</strain>
    </source>
</reference>
<proteinExistence type="predicted"/>
<dbReference type="AlphaFoldDB" id="A0A4R0PFS4"/>
<evidence type="ECO:0008006" key="5">
    <source>
        <dbReference type="Google" id="ProtNLM"/>
    </source>
</evidence>
<evidence type="ECO:0000313" key="4">
    <source>
        <dbReference type="Proteomes" id="UP000291301"/>
    </source>
</evidence>
<name>A0A4R0PFS4_9HYPH</name>
<keyword evidence="1" id="KW-1133">Transmembrane helix</keyword>
<sequence>MFSLTLMIVAAGALAACTTTEKTLSGAGVGAVAGALIGGFGTYLFETADGRCQYRNSRGHIYTTRCHWK</sequence>